<feature type="domain" description="Ig-like" evidence="3">
    <location>
        <begin position="532"/>
        <end position="580"/>
    </location>
</feature>
<proteinExistence type="predicted"/>
<keyword evidence="5" id="KW-1185">Reference proteome</keyword>
<feature type="transmembrane region" description="Helical" evidence="1">
    <location>
        <begin position="673"/>
        <end position="695"/>
    </location>
</feature>
<keyword evidence="2" id="KW-0732">Signal</keyword>
<dbReference type="RefSeq" id="WP_129226626.1">
    <property type="nucleotide sequence ID" value="NZ_SDOZ01000003.1"/>
</dbReference>
<protein>
    <recommendedName>
        <fullName evidence="3">Ig-like domain-containing protein</fullName>
    </recommendedName>
</protein>
<dbReference type="Gene3D" id="2.60.40.3630">
    <property type="match status" value="3"/>
</dbReference>
<dbReference type="OrthoDB" id="273314at2"/>
<feature type="chain" id="PRO_5020726690" description="Ig-like domain-containing protein" evidence="2">
    <location>
        <begin position="27"/>
        <end position="703"/>
    </location>
</feature>
<evidence type="ECO:0000256" key="2">
    <source>
        <dbReference type="SAM" id="SignalP"/>
    </source>
</evidence>
<dbReference type="Pfam" id="PF07523">
    <property type="entry name" value="Big_3"/>
    <property type="match status" value="2"/>
</dbReference>
<evidence type="ECO:0000259" key="3">
    <source>
        <dbReference type="Pfam" id="PF07523"/>
    </source>
</evidence>
<keyword evidence="1" id="KW-0472">Membrane</keyword>
<sequence>MKKAILWCFSLAMLFMLFAVVSVAAAATTPAAQEFVNLIDFSATDWGDHTYDSETGTLTLTGNDTKDYFTTVLDGISDGKIKLKNGTEKNFSELTFVLEATISAKSQVWQVPFIVFAKNDDTTMEYHFRNTLNNMYVFKNTETVISETGIGYVADGTPYKAIIQVKGNDYSVRTDSGEFSNTAEKENAWTEDLTPCFGIGARAVAGSVFSDMKMYIKDVEIANYIVDMKVNAPAYVEKGAALTGVTADVKYADGSTATLSQDELTISGFSSAVSGKKEIVVSAETLNQTASARAEVTVETRTDLADFAAADYGKNEYDPATGEVILYGDDSTVYIPTVLDGITDGKLKLKDGTEKNISELTFVTRMTVTPAATGGWTVPFMVFSQGKDAQLDSHVRVNMNGGGTPAYVMCRYNDETGWHEDVKTEIGAPNQSEGISYTVTSEMTGSHLKYILEIGGQTYVSEFDVKFKDEAWTGIPCIAFGDRTNADSVISDMQFYVKGVELDNYAKSLTVQTAPADVMQGEELAGGSFLLTMLDGTTQTLTLDDFTISGFDKNAVGKQTVTVSKQNLNGVISATFEIGVEEYVDEVVSYRVSTSKAEYEQGEEFDVSSLVAEEVYESGAVKSVQTSASDFTVSGYDKDKAGKQTVKVMFRGTEYSLQITVHASGKARGCGSAVTGVSVLASTFLVAGILCLMVMEKGKKKPL</sequence>
<feature type="domain" description="Ig-like" evidence="3">
    <location>
        <begin position="594"/>
        <end position="661"/>
    </location>
</feature>
<evidence type="ECO:0000313" key="5">
    <source>
        <dbReference type="Proteomes" id="UP000291269"/>
    </source>
</evidence>
<dbReference type="Proteomes" id="UP000291269">
    <property type="component" value="Unassembled WGS sequence"/>
</dbReference>
<reference evidence="4 5" key="1">
    <citation type="journal article" date="2019" name="Gut">
        <title>Antibiotics-induced monodominance of a novel gut bacterial order.</title>
        <authorList>
            <person name="Hildebrand F."/>
            <person name="Moitinho-Silva L."/>
            <person name="Blasche S."/>
            <person name="Jahn M.T."/>
            <person name="Gossmann T.I."/>
            <person name="Heuerta-Cepas J."/>
            <person name="Hercog R."/>
            <person name="Luetge M."/>
            <person name="Bahram M."/>
            <person name="Pryszlak A."/>
            <person name="Alves R.J."/>
            <person name="Waszak S.M."/>
            <person name="Zhu A."/>
            <person name="Ye L."/>
            <person name="Costea P.I."/>
            <person name="Aalvink S."/>
            <person name="Belzer C."/>
            <person name="Forslund S.K."/>
            <person name="Sunagawa S."/>
            <person name="Hentschel U."/>
            <person name="Merten C."/>
            <person name="Patil K.R."/>
            <person name="Benes V."/>
            <person name="Bork P."/>
        </authorList>
    </citation>
    <scope>NUCLEOTIDE SEQUENCE [LARGE SCALE GENOMIC DNA]</scope>
    <source>
        <strain evidence="4 5">HDS1380</strain>
    </source>
</reference>
<dbReference type="AlphaFoldDB" id="A0A4V1QUQ8"/>
<keyword evidence="1" id="KW-0812">Transmembrane</keyword>
<keyword evidence="1" id="KW-1133">Transmembrane helix</keyword>
<name>A0A4V1QUQ8_9FIRM</name>
<accession>A0A4V1QUQ8</accession>
<evidence type="ECO:0000313" key="4">
    <source>
        <dbReference type="EMBL" id="RXZ58280.1"/>
    </source>
</evidence>
<organism evidence="4 5">
    <name type="scientific">Candidatus Borkfalkia ceftriaxoniphila</name>
    <dbReference type="NCBI Taxonomy" id="2508949"/>
    <lineage>
        <taxon>Bacteria</taxon>
        <taxon>Bacillati</taxon>
        <taxon>Bacillota</taxon>
        <taxon>Clostridia</taxon>
        <taxon>Christensenellales</taxon>
        <taxon>Christensenellaceae</taxon>
        <taxon>Candidatus Borkfalkia</taxon>
    </lineage>
</organism>
<comment type="caution">
    <text evidence="4">The sequence shown here is derived from an EMBL/GenBank/DDBJ whole genome shotgun (WGS) entry which is preliminary data.</text>
</comment>
<dbReference type="EMBL" id="SDOZ01000003">
    <property type="protein sequence ID" value="RXZ58280.1"/>
    <property type="molecule type" value="Genomic_DNA"/>
</dbReference>
<evidence type="ECO:0000256" key="1">
    <source>
        <dbReference type="SAM" id="Phobius"/>
    </source>
</evidence>
<dbReference type="InterPro" id="IPR022038">
    <property type="entry name" value="Ig-like_bact"/>
</dbReference>
<gene>
    <name evidence="4" type="ORF">ESZ91_09495</name>
</gene>
<feature type="signal peptide" evidence="2">
    <location>
        <begin position="1"/>
        <end position="26"/>
    </location>
</feature>